<reference evidence="1" key="1">
    <citation type="submission" date="2024-12" db="EMBL/GenBank/DDBJ databases">
        <authorList>
            <person name="Wu N."/>
        </authorList>
    </citation>
    <scope>NUCLEOTIDE SEQUENCE</scope>
    <source>
        <strain evidence="1">P15</strain>
    </source>
</reference>
<gene>
    <name evidence="1" type="ORF">ACI1P1_26175</name>
</gene>
<dbReference type="EMBL" id="JBJURJ010000022">
    <property type="protein sequence ID" value="MFM9331791.1"/>
    <property type="molecule type" value="Genomic_DNA"/>
</dbReference>
<protein>
    <submittedName>
        <fullName evidence="1">Uncharacterized protein</fullName>
    </submittedName>
</protein>
<organism evidence="1 2">
    <name type="scientific">Paenibacillus mesotrionivorans</name>
    <dbReference type="NCBI Taxonomy" id="3160968"/>
    <lineage>
        <taxon>Bacteria</taxon>
        <taxon>Bacillati</taxon>
        <taxon>Bacillota</taxon>
        <taxon>Bacilli</taxon>
        <taxon>Bacillales</taxon>
        <taxon>Paenibacillaceae</taxon>
        <taxon>Paenibacillus</taxon>
    </lineage>
</organism>
<accession>A0ACC7P400</accession>
<comment type="caution">
    <text evidence="1">The sequence shown here is derived from an EMBL/GenBank/DDBJ whole genome shotgun (WGS) entry which is preliminary data.</text>
</comment>
<dbReference type="Proteomes" id="UP001631969">
    <property type="component" value="Unassembled WGS sequence"/>
</dbReference>
<proteinExistence type="predicted"/>
<name>A0ACC7P400_9BACL</name>
<evidence type="ECO:0000313" key="2">
    <source>
        <dbReference type="Proteomes" id="UP001631969"/>
    </source>
</evidence>
<keyword evidence="2" id="KW-1185">Reference proteome</keyword>
<sequence length="97" mass="11114">MQIKRPYTNPSNRSLSTAEKDRKYPLKWAICYQGKPYISLYGKKKAHDLLYKLNHTMLGLTVIPLEPGESSAGRTLGGVIRQGRQAVRRYERAEYEG</sequence>
<evidence type="ECO:0000313" key="1">
    <source>
        <dbReference type="EMBL" id="MFM9331791.1"/>
    </source>
</evidence>